<organism evidence="6 7">
    <name type="scientific">Pseudoxanthomonas winnipegensis</name>
    <dbReference type="NCBI Taxonomy" id="2480810"/>
    <lineage>
        <taxon>Bacteria</taxon>
        <taxon>Pseudomonadati</taxon>
        <taxon>Pseudomonadota</taxon>
        <taxon>Gammaproteobacteria</taxon>
        <taxon>Lysobacterales</taxon>
        <taxon>Lysobacteraceae</taxon>
        <taxon>Pseudoxanthomonas</taxon>
    </lineage>
</organism>
<evidence type="ECO:0000256" key="1">
    <source>
        <dbReference type="ARBA" id="ARBA00022723"/>
    </source>
</evidence>
<comment type="caution">
    <text evidence="6">The sequence shown here is derived from an EMBL/GenBank/DDBJ whole genome shotgun (WGS) entry which is preliminary data.</text>
</comment>
<feature type="domain" description="EF-hand" evidence="5">
    <location>
        <begin position="88"/>
        <end position="123"/>
    </location>
</feature>
<dbReference type="RefSeq" id="WP_130530445.1">
    <property type="nucleotide sequence ID" value="NZ_SHMD01000003.1"/>
</dbReference>
<dbReference type="InterPro" id="IPR039647">
    <property type="entry name" value="EF_hand_pair_protein_CML-like"/>
</dbReference>
<evidence type="ECO:0000313" key="6">
    <source>
        <dbReference type="EMBL" id="TAA22707.1"/>
    </source>
</evidence>
<reference evidence="6 7" key="1">
    <citation type="submission" date="2019-02" db="EMBL/GenBank/DDBJ databases">
        <title>WGS of Pseudoxanthomonas species novum from clinical isolates.</title>
        <authorList>
            <person name="Bernier A.-M."/>
            <person name="Bernard K."/>
            <person name="Vachon A."/>
        </authorList>
    </citation>
    <scope>NUCLEOTIDE SEQUENCE [LARGE SCALE GENOMIC DNA]</scope>
    <source>
        <strain evidence="7">NML 170316</strain>
    </source>
</reference>
<feature type="region of interest" description="Disordered" evidence="3">
    <location>
        <begin position="97"/>
        <end position="143"/>
    </location>
</feature>
<sequence length="143" mass="15446">MKGEKYLFVLLLLPGIALAQSRADVFKKADVNGDGYIDAKENAAVIDNAFKEQDANGDGFIDLAEMKNYLQTHVAGAEGQRVPLPASALAQVASRGMKDMDENGDGQVSLDEYRKSAMDKTKHLDRDGDGRISAAEFPGMARP</sequence>
<feature type="domain" description="EF-hand" evidence="5">
    <location>
        <begin position="41"/>
        <end position="76"/>
    </location>
</feature>
<keyword evidence="4" id="KW-0732">Signal</keyword>
<keyword evidence="7" id="KW-1185">Reference proteome</keyword>
<gene>
    <name evidence="6" type="ORF">EA658_03755</name>
</gene>
<dbReference type="CDD" id="cd00051">
    <property type="entry name" value="EFh"/>
    <property type="match status" value="1"/>
</dbReference>
<dbReference type="Pfam" id="PF13202">
    <property type="entry name" value="EF-hand_5"/>
    <property type="match status" value="2"/>
</dbReference>
<dbReference type="PANTHER" id="PTHR10891">
    <property type="entry name" value="EF-HAND CALCIUM-BINDING DOMAIN CONTAINING PROTEIN"/>
    <property type="match status" value="1"/>
</dbReference>
<dbReference type="InterPro" id="IPR011992">
    <property type="entry name" value="EF-hand-dom_pair"/>
</dbReference>
<feature type="chain" id="PRO_5046249314" description="EF-hand domain-containing protein" evidence="4">
    <location>
        <begin position="20"/>
        <end position="143"/>
    </location>
</feature>
<evidence type="ECO:0000259" key="5">
    <source>
        <dbReference type="PROSITE" id="PS50222"/>
    </source>
</evidence>
<evidence type="ECO:0000256" key="3">
    <source>
        <dbReference type="SAM" id="MobiDB-lite"/>
    </source>
</evidence>
<dbReference type="PROSITE" id="PS50222">
    <property type="entry name" value="EF_HAND_2"/>
    <property type="match status" value="2"/>
</dbReference>
<accession>A0ABY1WJ08</accession>
<feature type="signal peptide" evidence="4">
    <location>
        <begin position="1"/>
        <end position="19"/>
    </location>
</feature>
<dbReference type="Gene3D" id="1.10.238.10">
    <property type="entry name" value="EF-hand"/>
    <property type="match status" value="2"/>
</dbReference>
<dbReference type="EMBL" id="SHME01000001">
    <property type="protein sequence ID" value="TAA22707.1"/>
    <property type="molecule type" value="Genomic_DNA"/>
</dbReference>
<name>A0ABY1WJ08_9GAMM</name>
<evidence type="ECO:0000256" key="2">
    <source>
        <dbReference type="ARBA" id="ARBA00022737"/>
    </source>
</evidence>
<dbReference type="Pfam" id="PF13499">
    <property type="entry name" value="EF-hand_7"/>
    <property type="match status" value="1"/>
</dbReference>
<dbReference type="SUPFAM" id="SSF47473">
    <property type="entry name" value="EF-hand"/>
    <property type="match status" value="1"/>
</dbReference>
<keyword evidence="2" id="KW-0677">Repeat</keyword>
<evidence type="ECO:0000256" key="4">
    <source>
        <dbReference type="SAM" id="SignalP"/>
    </source>
</evidence>
<proteinExistence type="predicted"/>
<evidence type="ECO:0000313" key="7">
    <source>
        <dbReference type="Proteomes" id="UP000293089"/>
    </source>
</evidence>
<dbReference type="Proteomes" id="UP000293089">
    <property type="component" value="Unassembled WGS sequence"/>
</dbReference>
<dbReference type="InterPro" id="IPR018247">
    <property type="entry name" value="EF_Hand_1_Ca_BS"/>
</dbReference>
<dbReference type="InterPro" id="IPR002048">
    <property type="entry name" value="EF_hand_dom"/>
</dbReference>
<dbReference type="PROSITE" id="PS00018">
    <property type="entry name" value="EF_HAND_1"/>
    <property type="match status" value="3"/>
</dbReference>
<feature type="compositionally biased region" description="Basic and acidic residues" evidence="3">
    <location>
        <begin position="111"/>
        <end position="130"/>
    </location>
</feature>
<dbReference type="SMART" id="SM00054">
    <property type="entry name" value="EFh"/>
    <property type="match status" value="2"/>
</dbReference>
<keyword evidence="1" id="KW-0479">Metal-binding</keyword>
<protein>
    <recommendedName>
        <fullName evidence="5">EF-hand domain-containing protein</fullName>
    </recommendedName>
</protein>